<evidence type="ECO:0000313" key="2">
    <source>
        <dbReference type="Proteomes" id="UP000308886"/>
    </source>
</evidence>
<dbReference type="EMBL" id="SRZC01000010">
    <property type="protein sequence ID" value="TGX82380.1"/>
    <property type="molecule type" value="Genomic_DNA"/>
</dbReference>
<accession>A0AC61QQX6</accession>
<name>A0AC61QQX6_9BACT</name>
<dbReference type="Proteomes" id="UP000308886">
    <property type="component" value="Unassembled WGS sequence"/>
</dbReference>
<proteinExistence type="predicted"/>
<protein>
    <submittedName>
        <fullName evidence="1">TonB family protein</fullName>
    </submittedName>
</protein>
<keyword evidence="2" id="KW-1185">Reference proteome</keyword>
<organism evidence="1 2">
    <name type="scientific">Palleniella muris</name>
    <dbReference type="NCBI Taxonomy" id="3038145"/>
    <lineage>
        <taxon>Bacteria</taxon>
        <taxon>Pseudomonadati</taxon>
        <taxon>Bacteroidota</taxon>
        <taxon>Bacteroidia</taxon>
        <taxon>Bacteroidales</taxon>
        <taxon>Prevotellaceae</taxon>
        <taxon>Palleniella</taxon>
    </lineage>
</organism>
<sequence length="523" mass="58349">MGEFLVYSVKVSLCLVMFYIFYRLLLSRTTLHTFNRFVLLSLVALSLVLPFVHVTVGREAQPMAVGTIAIDSLMLTIMEQQEEQEFRLNATHFALMAYVIGVIIFTARMIVSYIGIYRMMRKAEETITTADGIRIHILRDDTPPFSWFGNIIIGRSDYESNSHAIITHETAHIRRLHSADILLCNVLAAVQWFNPAAWLLKSELQDIHEYEADEAVLDSGVNATAYQMLLVRKAVGDQLFAIANNLNKYSLKKRITMMKTEKTNRWECVKALVALPLAAVAVVAFANPEMEKMEESIVENSETLVRAADKHVFSQPAETEKPTVAAKEETPAVKDVQPKDDDKAYDVVEEMPQFPGGPAALMKFLGENIKYPKEAGTICVAGRVIVSFIVDTDGSITDVALMKSLSPEFNNEAVRVVKAMPKWIPGKQKGKPVRVKYFIPVVFRNDTATKSGSASQAVSVGTNDTKAPLIIVNGKPISETEYKSIKDIKPDNIEKVDILKNEESTKQYGEKGKNGVILITLKR</sequence>
<evidence type="ECO:0000313" key="1">
    <source>
        <dbReference type="EMBL" id="TGX82380.1"/>
    </source>
</evidence>
<reference evidence="1" key="1">
    <citation type="submission" date="2019-04" db="EMBL/GenBank/DDBJ databases">
        <title>Microbes associate with the intestines of laboratory mice.</title>
        <authorList>
            <person name="Navarre W."/>
            <person name="Wong E."/>
            <person name="Huang K."/>
            <person name="Tropini C."/>
            <person name="Ng K."/>
            <person name="Yu B."/>
        </authorList>
    </citation>
    <scope>NUCLEOTIDE SEQUENCE</scope>
    <source>
        <strain evidence="1">NM73_A23</strain>
    </source>
</reference>
<comment type="caution">
    <text evidence="1">The sequence shown here is derived from an EMBL/GenBank/DDBJ whole genome shotgun (WGS) entry which is preliminary data.</text>
</comment>
<gene>
    <name evidence="1" type="ORF">E5358_07500</name>
</gene>